<comment type="caution">
    <text evidence="5">The sequence shown here is derived from an EMBL/GenBank/DDBJ whole genome shotgun (WGS) entry which is preliminary data.</text>
</comment>
<dbReference type="Pfam" id="PF00651">
    <property type="entry name" value="BTB"/>
    <property type="match status" value="1"/>
</dbReference>
<dbReference type="GO" id="GO:0016567">
    <property type="term" value="P:protein ubiquitination"/>
    <property type="evidence" value="ECO:0007669"/>
    <property type="project" value="InterPro"/>
</dbReference>
<dbReference type="Proteomes" id="UP000823388">
    <property type="component" value="Chromosome 8N"/>
</dbReference>
<gene>
    <name evidence="5" type="ORF">PVAP13_8NG339300</name>
</gene>
<proteinExistence type="inferred from homology"/>
<reference evidence="5" key="1">
    <citation type="submission" date="2020-05" db="EMBL/GenBank/DDBJ databases">
        <title>WGS assembly of Panicum virgatum.</title>
        <authorList>
            <person name="Lovell J.T."/>
            <person name="Jenkins J."/>
            <person name="Shu S."/>
            <person name="Juenger T.E."/>
            <person name="Schmutz J."/>
        </authorList>
    </citation>
    <scope>NUCLEOTIDE SEQUENCE</scope>
    <source>
        <strain evidence="5">AP13</strain>
    </source>
</reference>
<feature type="domain" description="MATH" evidence="4">
    <location>
        <begin position="8"/>
        <end position="136"/>
    </location>
</feature>
<dbReference type="AlphaFoldDB" id="A0A8T0PCX4"/>
<dbReference type="SMART" id="SM00225">
    <property type="entry name" value="BTB"/>
    <property type="match status" value="1"/>
</dbReference>
<dbReference type="PANTHER" id="PTHR26379:SF483">
    <property type="entry name" value="OS11G0619800 PROTEIN"/>
    <property type="match status" value="1"/>
</dbReference>
<evidence type="ECO:0000256" key="1">
    <source>
        <dbReference type="ARBA" id="ARBA00004906"/>
    </source>
</evidence>
<evidence type="ECO:0000313" key="6">
    <source>
        <dbReference type="Proteomes" id="UP000823388"/>
    </source>
</evidence>
<dbReference type="InterPro" id="IPR000210">
    <property type="entry name" value="BTB/POZ_dom"/>
</dbReference>
<evidence type="ECO:0000259" key="4">
    <source>
        <dbReference type="PROSITE" id="PS50144"/>
    </source>
</evidence>
<dbReference type="OrthoDB" id="6359816at2759"/>
<dbReference type="Gene3D" id="2.60.210.10">
    <property type="entry name" value="Apoptosis, Tumor Necrosis Factor Receptor Associated Protein 2, Chain A"/>
    <property type="match status" value="1"/>
</dbReference>
<evidence type="ECO:0000256" key="2">
    <source>
        <dbReference type="ARBA" id="ARBA00010846"/>
    </source>
</evidence>
<keyword evidence="6" id="KW-1185">Reference proteome</keyword>
<dbReference type="CDD" id="cd14733">
    <property type="entry name" value="BACK"/>
    <property type="match status" value="1"/>
</dbReference>
<evidence type="ECO:0000313" key="5">
    <source>
        <dbReference type="EMBL" id="KAG2558815.1"/>
    </source>
</evidence>
<evidence type="ECO:0000259" key="3">
    <source>
        <dbReference type="PROSITE" id="PS50097"/>
    </source>
</evidence>
<feature type="domain" description="BTB" evidence="3">
    <location>
        <begin position="163"/>
        <end position="236"/>
    </location>
</feature>
<dbReference type="PROSITE" id="PS50097">
    <property type="entry name" value="BTB"/>
    <property type="match status" value="1"/>
</dbReference>
<dbReference type="InterPro" id="IPR056423">
    <property type="entry name" value="BACK_BPM_SPOP"/>
</dbReference>
<comment type="similarity">
    <text evidence="2">Belongs to the Tdpoz family.</text>
</comment>
<dbReference type="PROSITE" id="PS50144">
    <property type="entry name" value="MATH"/>
    <property type="match status" value="1"/>
</dbReference>
<dbReference type="Pfam" id="PF24570">
    <property type="entry name" value="BACK_BPM_SPOP"/>
    <property type="match status" value="1"/>
</dbReference>
<dbReference type="InterPro" id="IPR045005">
    <property type="entry name" value="BPM1-6"/>
</dbReference>
<comment type="pathway">
    <text evidence="1">Protein modification; protein ubiquitination.</text>
</comment>
<dbReference type="EMBL" id="CM029052">
    <property type="protein sequence ID" value="KAG2558815.1"/>
    <property type="molecule type" value="Genomic_DNA"/>
</dbReference>
<accession>A0A8T0PCX4</accession>
<dbReference type="SUPFAM" id="SSF54695">
    <property type="entry name" value="POZ domain"/>
    <property type="match status" value="1"/>
</dbReference>
<dbReference type="PANTHER" id="PTHR26379">
    <property type="entry name" value="BTB/POZ AND MATH DOMAIN-CONTAINING PROTEIN 1"/>
    <property type="match status" value="1"/>
</dbReference>
<sequence>MVVGKTVAGSHVLTIDGYAKTMEAVGVGGSVESGRFSVGGHSWYIECFPCSEDVSVFLCLDHHGAEVEAVTARYKFVLLDRAGEAFLSARSRQLQTFTNTFSSTDDSWGVDEIIRITELQSSLLTDNDYFRVRCDVAIVRAEAPQAQPRLGLGDLLAGQPAGRDVTFEVGGEVFMAHRCVLAARSTVFMAELFGPGGKQHQNAADDGSRIRIDGMGPRVFEAFLHFIYTDSFPEVDDDGGDRVAMAQGLLAAADRYKLEGLKSACGDVLGSYIDATTAVTTLQLAHKHGCHNLEEACAKFLKDVLDEVGRV</sequence>
<dbReference type="Gene3D" id="3.30.710.10">
    <property type="entry name" value="Potassium Channel Kv1.1, Chain A"/>
    <property type="match status" value="1"/>
</dbReference>
<dbReference type="InterPro" id="IPR011333">
    <property type="entry name" value="SKP1/BTB/POZ_sf"/>
</dbReference>
<dbReference type="Pfam" id="PF22486">
    <property type="entry name" value="MATH_2"/>
    <property type="match status" value="1"/>
</dbReference>
<dbReference type="CDD" id="cd00121">
    <property type="entry name" value="MATH"/>
    <property type="match status" value="1"/>
</dbReference>
<dbReference type="SUPFAM" id="SSF49599">
    <property type="entry name" value="TRAF domain-like"/>
    <property type="match status" value="1"/>
</dbReference>
<name>A0A8T0PCX4_PANVG</name>
<dbReference type="InterPro" id="IPR002083">
    <property type="entry name" value="MATH/TRAF_dom"/>
</dbReference>
<protein>
    <submittedName>
        <fullName evidence="5">Uncharacterized protein</fullName>
    </submittedName>
</protein>
<organism evidence="5 6">
    <name type="scientific">Panicum virgatum</name>
    <name type="common">Blackwell switchgrass</name>
    <dbReference type="NCBI Taxonomy" id="38727"/>
    <lineage>
        <taxon>Eukaryota</taxon>
        <taxon>Viridiplantae</taxon>
        <taxon>Streptophyta</taxon>
        <taxon>Embryophyta</taxon>
        <taxon>Tracheophyta</taxon>
        <taxon>Spermatophyta</taxon>
        <taxon>Magnoliopsida</taxon>
        <taxon>Liliopsida</taxon>
        <taxon>Poales</taxon>
        <taxon>Poaceae</taxon>
        <taxon>PACMAD clade</taxon>
        <taxon>Panicoideae</taxon>
        <taxon>Panicodae</taxon>
        <taxon>Paniceae</taxon>
        <taxon>Panicinae</taxon>
        <taxon>Panicum</taxon>
        <taxon>Panicum sect. Hiantes</taxon>
    </lineage>
</organism>
<dbReference type="InterPro" id="IPR008974">
    <property type="entry name" value="TRAF-like"/>
</dbReference>